<dbReference type="PANTHER" id="PTHR43133:SF25">
    <property type="entry name" value="RNA POLYMERASE SIGMA FACTOR RFAY-RELATED"/>
    <property type="match status" value="1"/>
</dbReference>
<dbReference type="Pfam" id="PF04542">
    <property type="entry name" value="Sigma70_r2"/>
    <property type="match status" value="1"/>
</dbReference>
<evidence type="ECO:0000256" key="5">
    <source>
        <dbReference type="ARBA" id="ARBA00023163"/>
    </source>
</evidence>
<dbReference type="AlphaFoldDB" id="A0A2T5B8Q2"/>
<dbReference type="GO" id="GO:0006352">
    <property type="term" value="P:DNA-templated transcription initiation"/>
    <property type="evidence" value="ECO:0007669"/>
    <property type="project" value="InterPro"/>
</dbReference>
<dbReference type="InterPro" id="IPR007627">
    <property type="entry name" value="RNA_pol_sigma70_r2"/>
</dbReference>
<evidence type="ECO:0000256" key="2">
    <source>
        <dbReference type="ARBA" id="ARBA00023015"/>
    </source>
</evidence>
<dbReference type="GO" id="GO:0016987">
    <property type="term" value="F:sigma factor activity"/>
    <property type="evidence" value="ECO:0007669"/>
    <property type="project" value="UniProtKB-KW"/>
</dbReference>
<evidence type="ECO:0000313" key="9">
    <source>
        <dbReference type="EMBL" id="PTM95283.1"/>
    </source>
</evidence>
<keyword evidence="10" id="KW-1185">Reference proteome</keyword>
<comment type="similarity">
    <text evidence="1 6">Belongs to the sigma-70 factor family. ECF subfamily.</text>
</comment>
<dbReference type="Gene3D" id="1.10.1740.10">
    <property type="match status" value="1"/>
</dbReference>
<evidence type="ECO:0000256" key="1">
    <source>
        <dbReference type="ARBA" id="ARBA00010641"/>
    </source>
</evidence>
<keyword evidence="3 6" id="KW-0731">Sigma factor</keyword>
<protein>
    <recommendedName>
        <fullName evidence="6">RNA polymerase sigma factor</fullName>
    </recommendedName>
</protein>
<feature type="domain" description="RNA polymerase sigma factor 70 region 4 type 2" evidence="8">
    <location>
        <begin position="122"/>
        <end position="173"/>
    </location>
</feature>
<dbReference type="Gene3D" id="1.10.10.10">
    <property type="entry name" value="Winged helix-like DNA-binding domain superfamily/Winged helix DNA-binding domain"/>
    <property type="match status" value="1"/>
</dbReference>
<name>A0A2T5B8Q2_MYCDI</name>
<dbReference type="EMBL" id="PZZZ01000004">
    <property type="protein sequence ID" value="PTM95283.1"/>
    <property type="molecule type" value="Genomic_DNA"/>
</dbReference>
<sequence length="183" mass="20207">MHEDQPATRFRELVVPHLQDALMFARGLTGNRDDAEDVVQEACLRAYAATGRGTVRHPRAWLLAIVRNTAFTWMAKNRPKAVLALGDDAEIDRLAETADAASTDTAILTPEAELIRKAEAAAVQRAVDALPALLREVLVLREFNELSYREIADLLSLPIGTVMSRLSRARLMLAISIAEAHRD</sequence>
<dbReference type="Proteomes" id="UP000241247">
    <property type="component" value="Unassembled WGS sequence"/>
</dbReference>
<dbReference type="InterPro" id="IPR013324">
    <property type="entry name" value="RNA_pol_sigma_r3/r4-like"/>
</dbReference>
<dbReference type="InterPro" id="IPR039425">
    <property type="entry name" value="RNA_pol_sigma-70-like"/>
</dbReference>
<reference evidence="9 10" key="1">
    <citation type="submission" date="2018-04" db="EMBL/GenBank/DDBJ databases">
        <title>Genomic Encyclopedia of Type Strains, Phase IV (KMG-IV): sequencing the most valuable type-strain genomes for metagenomic binning, comparative biology and taxonomic classification.</title>
        <authorList>
            <person name="Goeker M."/>
        </authorList>
    </citation>
    <scope>NUCLEOTIDE SEQUENCE [LARGE SCALE GENOMIC DNA]</scope>
    <source>
        <strain evidence="9 10">DSM 7138</strain>
    </source>
</reference>
<dbReference type="InterPro" id="IPR036388">
    <property type="entry name" value="WH-like_DNA-bd_sf"/>
</dbReference>
<dbReference type="SUPFAM" id="SSF88659">
    <property type="entry name" value="Sigma3 and sigma4 domains of RNA polymerase sigma factors"/>
    <property type="match status" value="1"/>
</dbReference>
<dbReference type="GO" id="GO:0003677">
    <property type="term" value="F:DNA binding"/>
    <property type="evidence" value="ECO:0007669"/>
    <property type="project" value="UniProtKB-KW"/>
</dbReference>
<dbReference type="NCBIfam" id="TIGR02937">
    <property type="entry name" value="sigma70-ECF"/>
    <property type="match status" value="1"/>
</dbReference>
<organism evidence="9 10">
    <name type="scientific">Mycoplana dimorpha</name>
    <dbReference type="NCBI Taxonomy" id="28320"/>
    <lineage>
        <taxon>Bacteria</taxon>
        <taxon>Pseudomonadati</taxon>
        <taxon>Pseudomonadota</taxon>
        <taxon>Alphaproteobacteria</taxon>
        <taxon>Hyphomicrobiales</taxon>
        <taxon>Rhizobiaceae</taxon>
        <taxon>Mycoplana</taxon>
    </lineage>
</organism>
<keyword evidence="2 6" id="KW-0805">Transcription regulation</keyword>
<dbReference type="CDD" id="cd06171">
    <property type="entry name" value="Sigma70_r4"/>
    <property type="match status" value="1"/>
</dbReference>
<evidence type="ECO:0000256" key="4">
    <source>
        <dbReference type="ARBA" id="ARBA00023125"/>
    </source>
</evidence>
<evidence type="ECO:0000259" key="8">
    <source>
        <dbReference type="Pfam" id="PF08281"/>
    </source>
</evidence>
<dbReference type="InterPro" id="IPR000838">
    <property type="entry name" value="RNA_pol_sigma70_ECF_CS"/>
</dbReference>
<keyword evidence="5 6" id="KW-0804">Transcription</keyword>
<comment type="caution">
    <text evidence="9">The sequence shown here is derived from an EMBL/GenBank/DDBJ whole genome shotgun (WGS) entry which is preliminary data.</text>
</comment>
<evidence type="ECO:0000256" key="6">
    <source>
        <dbReference type="RuleBase" id="RU000716"/>
    </source>
</evidence>
<evidence type="ECO:0000259" key="7">
    <source>
        <dbReference type="Pfam" id="PF04542"/>
    </source>
</evidence>
<accession>A0A2T5B8Q2</accession>
<dbReference type="Pfam" id="PF08281">
    <property type="entry name" value="Sigma70_r4_2"/>
    <property type="match status" value="1"/>
</dbReference>
<dbReference type="PANTHER" id="PTHR43133">
    <property type="entry name" value="RNA POLYMERASE ECF-TYPE SIGMA FACTO"/>
    <property type="match status" value="1"/>
</dbReference>
<dbReference type="RefSeq" id="WP_245414363.1">
    <property type="nucleotide sequence ID" value="NZ_JBHEEX010000007.1"/>
</dbReference>
<dbReference type="InterPro" id="IPR014284">
    <property type="entry name" value="RNA_pol_sigma-70_dom"/>
</dbReference>
<dbReference type="PROSITE" id="PS01063">
    <property type="entry name" value="SIGMA70_ECF"/>
    <property type="match status" value="1"/>
</dbReference>
<dbReference type="InterPro" id="IPR013325">
    <property type="entry name" value="RNA_pol_sigma_r2"/>
</dbReference>
<evidence type="ECO:0000313" key="10">
    <source>
        <dbReference type="Proteomes" id="UP000241247"/>
    </source>
</evidence>
<dbReference type="InterPro" id="IPR013249">
    <property type="entry name" value="RNA_pol_sigma70_r4_t2"/>
</dbReference>
<dbReference type="SUPFAM" id="SSF88946">
    <property type="entry name" value="Sigma2 domain of RNA polymerase sigma factors"/>
    <property type="match status" value="1"/>
</dbReference>
<gene>
    <name evidence="9" type="ORF">C7449_104360</name>
</gene>
<evidence type="ECO:0000256" key="3">
    <source>
        <dbReference type="ARBA" id="ARBA00023082"/>
    </source>
</evidence>
<feature type="domain" description="RNA polymerase sigma-70 region 2" evidence="7">
    <location>
        <begin position="14"/>
        <end position="78"/>
    </location>
</feature>
<proteinExistence type="inferred from homology"/>
<keyword evidence="4 6" id="KW-0238">DNA-binding</keyword>